<reference evidence="5" key="2">
    <citation type="journal article" date="2017" name="J. Anim. Genet.">
        <title>Multiple reference genome sequences of hot pepper reveal the massive evolution of plant disease resistance genes by retroduplication.</title>
        <authorList>
            <person name="Kim S."/>
            <person name="Park J."/>
            <person name="Yeom S.-I."/>
            <person name="Kim Y.-M."/>
            <person name="Seo E."/>
            <person name="Kim K.-T."/>
            <person name="Kim M.-S."/>
            <person name="Lee J.M."/>
            <person name="Cheong K."/>
            <person name="Shin H.-S."/>
            <person name="Kim S.-B."/>
            <person name="Han K."/>
            <person name="Lee J."/>
            <person name="Park M."/>
            <person name="Lee H.-A."/>
            <person name="Lee H.-Y."/>
            <person name="Lee Y."/>
            <person name="Oh S."/>
            <person name="Lee J.H."/>
            <person name="Choi E."/>
            <person name="Choi E."/>
            <person name="Lee S.E."/>
            <person name="Jeon J."/>
            <person name="Kim H."/>
            <person name="Choi G."/>
            <person name="Song H."/>
            <person name="Lee J."/>
            <person name="Lee S.-C."/>
            <person name="Kwon J.-K."/>
            <person name="Lee H.-Y."/>
            <person name="Koo N."/>
            <person name="Hong Y."/>
            <person name="Kim R.W."/>
            <person name="Kang W.-H."/>
            <person name="Huh J.H."/>
            <person name="Kang B.-C."/>
            <person name="Yang T.-J."/>
            <person name="Lee Y.-H."/>
            <person name="Bennetzen J.L."/>
            <person name="Choi D."/>
        </authorList>
    </citation>
    <scope>NUCLEOTIDE SEQUENCE [LARGE SCALE GENOMIC DNA]</scope>
    <source>
        <strain evidence="5">cv. PBC81</strain>
    </source>
</reference>
<protein>
    <recommendedName>
        <fullName evidence="3">Kinesin motor domain-containing protein</fullName>
    </recommendedName>
</protein>
<dbReference type="OrthoDB" id="1304820at2759"/>
<evidence type="ECO:0000313" key="4">
    <source>
        <dbReference type="EMBL" id="PHT55176.1"/>
    </source>
</evidence>
<dbReference type="Pfam" id="PF00225">
    <property type="entry name" value="Kinesin"/>
    <property type="match status" value="1"/>
</dbReference>
<dbReference type="PANTHER" id="PTHR47968:SF18">
    <property type="entry name" value="KINESIN-LIKE PROTEIN KIN-7F"/>
    <property type="match status" value="1"/>
</dbReference>
<dbReference type="GO" id="GO:0003777">
    <property type="term" value="F:microtubule motor activity"/>
    <property type="evidence" value="ECO:0007669"/>
    <property type="project" value="InterPro"/>
</dbReference>
<evidence type="ECO:0000259" key="3">
    <source>
        <dbReference type="PROSITE" id="PS50067"/>
    </source>
</evidence>
<dbReference type="InterPro" id="IPR001752">
    <property type="entry name" value="Kinesin_motor_dom"/>
</dbReference>
<evidence type="ECO:0000256" key="1">
    <source>
        <dbReference type="ARBA" id="ARBA00023175"/>
    </source>
</evidence>
<evidence type="ECO:0000313" key="5">
    <source>
        <dbReference type="Proteomes" id="UP000224567"/>
    </source>
</evidence>
<dbReference type="GO" id="GO:0007018">
    <property type="term" value="P:microtubule-based movement"/>
    <property type="evidence" value="ECO:0007669"/>
    <property type="project" value="InterPro"/>
</dbReference>
<dbReference type="AlphaFoldDB" id="A0A2G2XCF0"/>
<dbReference type="PANTHER" id="PTHR47968">
    <property type="entry name" value="CENTROMERE PROTEIN E"/>
    <property type="match status" value="1"/>
</dbReference>
<proteinExistence type="inferred from homology"/>
<dbReference type="GO" id="GO:0005524">
    <property type="term" value="F:ATP binding"/>
    <property type="evidence" value="ECO:0007669"/>
    <property type="project" value="InterPro"/>
</dbReference>
<dbReference type="STRING" id="33114.A0A2G2XCF0"/>
<keyword evidence="5" id="KW-1185">Reference proteome</keyword>
<sequence length="165" mass="18469">MQGAALGSEEKILVLVRLRPLSEKEIMRNEVSNLECINEITILYRNSLQERSGLPIAYTIGYIKVIVQQRKCMREEQRRLLFLLLAESITIESSAREFIGKDNKTTLSTSMNFVDLAGSEHAYQALSVGKRLNEGCHINRSLLTLGTVIHKLRFSGIDPGCGTTS</sequence>
<keyword evidence="1" id="KW-0505">Motor protein</keyword>
<accession>A0A2G2XCF0</accession>
<dbReference type="SUPFAM" id="SSF52540">
    <property type="entry name" value="P-loop containing nucleoside triphosphate hydrolases"/>
    <property type="match status" value="1"/>
</dbReference>
<organism evidence="4 5">
    <name type="scientific">Capsicum baccatum</name>
    <name type="common">Peruvian pepper</name>
    <dbReference type="NCBI Taxonomy" id="33114"/>
    <lineage>
        <taxon>Eukaryota</taxon>
        <taxon>Viridiplantae</taxon>
        <taxon>Streptophyta</taxon>
        <taxon>Embryophyta</taxon>
        <taxon>Tracheophyta</taxon>
        <taxon>Spermatophyta</taxon>
        <taxon>Magnoliopsida</taxon>
        <taxon>eudicotyledons</taxon>
        <taxon>Gunneridae</taxon>
        <taxon>Pentapetalae</taxon>
        <taxon>asterids</taxon>
        <taxon>lamiids</taxon>
        <taxon>Solanales</taxon>
        <taxon>Solanaceae</taxon>
        <taxon>Solanoideae</taxon>
        <taxon>Capsiceae</taxon>
        <taxon>Capsicum</taxon>
    </lineage>
</organism>
<dbReference type="InterPro" id="IPR027640">
    <property type="entry name" value="Kinesin-like_fam"/>
</dbReference>
<reference evidence="4 5" key="1">
    <citation type="journal article" date="2017" name="Genome Biol.">
        <title>New reference genome sequences of hot pepper reveal the massive evolution of plant disease-resistance genes by retroduplication.</title>
        <authorList>
            <person name="Kim S."/>
            <person name="Park J."/>
            <person name="Yeom S.I."/>
            <person name="Kim Y.M."/>
            <person name="Seo E."/>
            <person name="Kim K.T."/>
            <person name="Kim M.S."/>
            <person name="Lee J.M."/>
            <person name="Cheong K."/>
            <person name="Shin H.S."/>
            <person name="Kim S.B."/>
            <person name="Han K."/>
            <person name="Lee J."/>
            <person name="Park M."/>
            <person name="Lee H.A."/>
            <person name="Lee H.Y."/>
            <person name="Lee Y."/>
            <person name="Oh S."/>
            <person name="Lee J.H."/>
            <person name="Choi E."/>
            <person name="Choi E."/>
            <person name="Lee S.E."/>
            <person name="Jeon J."/>
            <person name="Kim H."/>
            <person name="Choi G."/>
            <person name="Song H."/>
            <person name="Lee J."/>
            <person name="Lee S.C."/>
            <person name="Kwon J.K."/>
            <person name="Lee H.Y."/>
            <person name="Koo N."/>
            <person name="Hong Y."/>
            <person name="Kim R.W."/>
            <person name="Kang W.H."/>
            <person name="Huh J.H."/>
            <person name="Kang B.C."/>
            <person name="Yang T.J."/>
            <person name="Lee Y.H."/>
            <person name="Bennetzen J.L."/>
            <person name="Choi D."/>
        </authorList>
    </citation>
    <scope>NUCLEOTIDE SEQUENCE [LARGE SCALE GENOMIC DNA]</scope>
    <source>
        <strain evidence="5">cv. PBC81</strain>
    </source>
</reference>
<gene>
    <name evidence="4" type="ORF">CQW23_03662</name>
</gene>
<comment type="caution">
    <text evidence="2">Lacks conserved residue(s) required for the propagation of feature annotation.</text>
</comment>
<name>A0A2G2XCF0_CAPBA</name>
<dbReference type="Gene3D" id="3.40.850.10">
    <property type="entry name" value="Kinesin motor domain"/>
    <property type="match status" value="1"/>
</dbReference>
<dbReference type="EMBL" id="MLFT02000002">
    <property type="protein sequence ID" value="PHT55176.1"/>
    <property type="molecule type" value="Genomic_DNA"/>
</dbReference>
<dbReference type="InterPro" id="IPR036961">
    <property type="entry name" value="Kinesin_motor_dom_sf"/>
</dbReference>
<dbReference type="PROSITE" id="PS50067">
    <property type="entry name" value="KINESIN_MOTOR_2"/>
    <property type="match status" value="1"/>
</dbReference>
<comment type="caution">
    <text evidence="4">The sequence shown here is derived from an EMBL/GenBank/DDBJ whole genome shotgun (WGS) entry which is preliminary data.</text>
</comment>
<dbReference type="SMART" id="SM00129">
    <property type="entry name" value="KISc"/>
    <property type="match status" value="1"/>
</dbReference>
<feature type="domain" description="Kinesin motor" evidence="3">
    <location>
        <begin position="1"/>
        <end position="165"/>
    </location>
</feature>
<evidence type="ECO:0000256" key="2">
    <source>
        <dbReference type="PROSITE-ProRule" id="PRU00283"/>
    </source>
</evidence>
<comment type="similarity">
    <text evidence="2">Belongs to the TRAFAC class myosin-kinesin ATPase superfamily. Kinesin family.</text>
</comment>
<dbReference type="InterPro" id="IPR027417">
    <property type="entry name" value="P-loop_NTPase"/>
</dbReference>
<dbReference type="GO" id="GO:0008017">
    <property type="term" value="F:microtubule binding"/>
    <property type="evidence" value="ECO:0007669"/>
    <property type="project" value="InterPro"/>
</dbReference>
<dbReference type="Proteomes" id="UP000224567">
    <property type="component" value="Unassembled WGS sequence"/>
</dbReference>